<evidence type="ECO:0000259" key="2">
    <source>
        <dbReference type="Pfam" id="PF01683"/>
    </source>
</evidence>
<dbReference type="PANTHER" id="PTHR39069">
    <property type="entry name" value="ECDYSONE-INDUCIBLE GENE E1, ISOFORM A"/>
    <property type="match status" value="1"/>
</dbReference>
<reference evidence="3" key="1">
    <citation type="journal article" date="2020" name="J Insects Food Feed">
        <title>The yellow mealworm (Tenebrio molitor) genome: a resource for the emerging insects as food and feed industry.</title>
        <authorList>
            <person name="Eriksson T."/>
            <person name="Andere A."/>
            <person name="Kelstrup H."/>
            <person name="Emery V."/>
            <person name="Picard C."/>
        </authorList>
    </citation>
    <scope>NUCLEOTIDE SEQUENCE</scope>
    <source>
        <strain evidence="3">Stoneville</strain>
        <tissue evidence="3">Whole head</tissue>
    </source>
</reference>
<protein>
    <recommendedName>
        <fullName evidence="2">EB domain-containing protein</fullName>
    </recommendedName>
</protein>
<proteinExistence type="predicted"/>
<feature type="signal peptide" evidence="1">
    <location>
        <begin position="1"/>
        <end position="31"/>
    </location>
</feature>
<reference evidence="3" key="2">
    <citation type="submission" date="2021-08" db="EMBL/GenBank/DDBJ databases">
        <authorList>
            <person name="Eriksson T."/>
        </authorList>
    </citation>
    <scope>NUCLEOTIDE SEQUENCE</scope>
    <source>
        <strain evidence="3">Stoneville</strain>
        <tissue evidence="3">Whole head</tissue>
    </source>
</reference>
<dbReference type="PANTHER" id="PTHR39069:SF8">
    <property type="entry name" value="FI17111P1"/>
    <property type="match status" value="1"/>
</dbReference>
<keyword evidence="4" id="KW-1185">Reference proteome</keyword>
<feature type="domain" description="EB" evidence="2">
    <location>
        <begin position="32"/>
        <end position="69"/>
    </location>
</feature>
<evidence type="ECO:0000313" key="4">
    <source>
        <dbReference type="Proteomes" id="UP000719412"/>
    </source>
</evidence>
<gene>
    <name evidence="3" type="ORF">GEV33_011462</name>
</gene>
<organism evidence="3 4">
    <name type="scientific">Tenebrio molitor</name>
    <name type="common">Yellow mealworm beetle</name>
    <dbReference type="NCBI Taxonomy" id="7067"/>
    <lineage>
        <taxon>Eukaryota</taxon>
        <taxon>Metazoa</taxon>
        <taxon>Ecdysozoa</taxon>
        <taxon>Arthropoda</taxon>
        <taxon>Hexapoda</taxon>
        <taxon>Insecta</taxon>
        <taxon>Pterygota</taxon>
        <taxon>Neoptera</taxon>
        <taxon>Endopterygota</taxon>
        <taxon>Coleoptera</taxon>
        <taxon>Polyphaga</taxon>
        <taxon>Cucujiformia</taxon>
        <taxon>Tenebrionidae</taxon>
        <taxon>Tenebrio</taxon>
    </lineage>
</organism>
<evidence type="ECO:0000256" key="1">
    <source>
        <dbReference type="SAM" id="SignalP"/>
    </source>
</evidence>
<keyword evidence="1" id="KW-0732">Signal</keyword>
<dbReference type="Pfam" id="PF01683">
    <property type="entry name" value="EB"/>
    <property type="match status" value="1"/>
</dbReference>
<dbReference type="EMBL" id="JABDTM020026882">
    <property type="protein sequence ID" value="KAH0811332.1"/>
    <property type="molecule type" value="Genomic_DNA"/>
</dbReference>
<dbReference type="InterPro" id="IPR006149">
    <property type="entry name" value="EB_dom"/>
</dbReference>
<sequence>MITDPFQRRSAPSMIGSKTLILTFLIAAVSGSALHGSCEKNEQCGTVDTYCRNGTCVCKDGFAVNEDHCVQLVVPEIACTHRSKCNLHSGHKGLFCHEKRCVCRSFHHFHNSQCVKSKGLDQECTSDHQCYCGEDCKEKIECAEGMCACKKGFKRYSTRCIVDPRVLDSGPQTSQANSFSVHFVCRLLTMMLFVKIS</sequence>
<comment type="caution">
    <text evidence="3">The sequence shown here is derived from an EMBL/GenBank/DDBJ whole genome shotgun (WGS) entry which is preliminary data.</text>
</comment>
<evidence type="ECO:0000313" key="3">
    <source>
        <dbReference type="EMBL" id="KAH0811332.1"/>
    </source>
</evidence>
<accession>A0A8J6HBH1</accession>
<feature type="chain" id="PRO_5035159997" description="EB domain-containing protein" evidence="1">
    <location>
        <begin position="32"/>
        <end position="197"/>
    </location>
</feature>
<dbReference type="AlphaFoldDB" id="A0A8J6HBH1"/>
<dbReference type="Proteomes" id="UP000719412">
    <property type="component" value="Unassembled WGS sequence"/>
</dbReference>
<name>A0A8J6HBH1_TENMO</name>